<dbReference type="InterPro" id="IPR001647">
    <property type="entry name" value="HTH_TetR"/>
</dbReference>
<dbReference type="AlphaFoldDB" id="A0A4T2C9P4"/>
<dbReference type="SUPFAM" id="SSF46689">
    <property type="entry name" value="Homeodomain-like"/>
    <property type="match status" value="1"/>
</dbReference>
<dbReference type="OrthoDB" id="4542210at2"/>
<evidence type="ECO:0000313" key="6">
    <source>
        <dbReference type="Proteomes" id="UP000306192"/>
    </source>
</evidence>
<dbReference type="PANTHER" id="PTHR30055:SF209">
    <property type="entry name" value="POSSIBLE TRANSCRIPTIONAL REGULATORY PROTEIN (PROBABLY TETR-FAMILY)"/>
    <property type="match status" value="1"/>
</dbReference>
<proteinExistence type="predicted"/>
<evidence type="ECO:0000256" key="2">
    <source>
        <dbReference type="PROSITE-ProRule" id="PRU00335"/>
    </source>
</evidence>
<dbReference type="InterPro" id="IPR009057">
    <property type="entry name" value="Homeodomain-like_sf"/>
</dbReference>
<gene>
    <name evidence="5" type="ORF">D4765_00550</name>
</gene>
<evidence type="ECO:0000259" key="4">
    <source>
        <dbReference type="PROSITE" id="PS50977"/>
    </source>
</evidence>
<name>A0A4T2C9P4_9MICO</name>
<organism evidence="5 6">
    <name type="scientific">Subtercola vilae</name>
    <dbReference type="NCBI Taxonomy" id="2056433"/>
    <lineage>
        <taxon>Bacteria</taxon>
        <taxon>Bacillati</taxon>
        <taxon>Actinomycetota</taxon>
        <taxon>Actinomycetes</taxon>
        <taxon>Micrococcales</taxon>
        <taxon>Microbacteriaceae</taxon>
        <taxon>Subtercola</taxon>
    </lineage>
</organism>
<dbReference type="GO" id="GO:0003700">
    <property type="term" value="F:DNA-binding transcription factor activity"/>
    <property type="evidence" value="ECO:0007669"/>
    <property type="project" value="TreeGrafter"/>
</dbReference>
<feature type="DNA-binding region" description="H-T-H motif" evidence="2">
    <location>
        <begin position="46"/>
        <end position="65"/>
    </location>
</feature>
<feature type="region of interest" description="Disordered" evidence="3">
    <location>
        <begin position="1"/>
        <end position="21"/>
    </location>
</feature>
<sequence>MDARLHLLPNGPAGPGPRRADATRNHALLLDTARRILDESGVEGLTMDKLAREAGLGKGTIFRRFGSRTGLLREMLNEIESDFQRRFMSGPPPLGPGAGAAISADAVTRLIAYGRERIELLSIQGDLLRASEEIGDERYSSPARAVGLLHLRILLKQAGFDGDIEVASFTLLAALEATLILYENRAEHISMQRLADGWELLVLKITACTS</sequence>
<evidence type="ECO:0000256" key="1">
    <source>
        <dbReference type="ARBA" id="ARBA00023125"/>
    </source>
</evidence>
<dbReference type="PANTHER" id="PTHR30055">
    <property type="entry name" value="HTH-TYPE TRANSCRIPTIONAL REGULATOR RUTR"/>
    <property type="match status" value="1"/>
</dbReference>
<keyword evidence="6" id="KW-1185">Reference proteome</keyword>
<protein>
    <submittedName>
        <fullName evidence="5">TetR/AcrR family transcriptional regulator</fullName>
    </submittedName>
</protein>
<reference evidence="5 6" key="1">
    <citation type="journal article" date="2019" name="Microorganisms">
        <title>Systematic Affiliation and Genome Analysis of Subtercola vilae DB165(T) with Particular Emphasis on Cold Adaptation of an Isolate from a High-Altitude Cold Volcano Lake.</title>
        <authorList>
            <person name="Villalobos A.S."/>
            <person name="Wiese J."/>
            <person name="Imhoff J.F."/>
            <person name="Dorador C."/>
            <person name="Keller A."/>
            <person name="Hentschel U."/>
        </authorList>
    </citation>
    <scope>NUCLEOTIDE SEQUENCE [LARGE SCALE GENOMIC DNA]</scope>
    <source>
        <strain evidence="5 6">DB165</strain>
    </source>
</reference>
<feature type="domain" description="HTH tetR-type" evidence="4">
    <location>
        <begin position="23"/>
        <end position="83"/>
    </location>
</feature>
<dbReference type="InterPro" id="IPR050109">
    <property type="entry name" value="HTH-type_TetR-like_transc_reg"/>
</dbReference>
<dbReference type="PRINTS" id="PR00455">
    <property type="entry name" value="HTHTETR"/>
</dbReference>
<evidence type="ECO:0000256" key="3">
    <source>
        <dbReference type="SAM" id="MobiDB-lite"/>
    </source>
</evidence>
<dbReference type="Gene3D" id="1.10.357.10">
    <property type="entry name" value="Tetracycline Repressor, domain 2"/>
    <property type="match status" value="1"/>
</dbReference>
<dbReference type="PROSITE" id="PS50977">
    <property type="entry name" value="HTH_TETR_2"/>
    <property type="match status" value="1"/>
</dbReference>
<accession>A0A4T2C9P4</accession>
<evidence type="ECO:0000313" key="5">
    <source>
        <dbReference type="EMBL" id="TIH40930.1"/>
    </source>
</evidence>
<dbReference type="Pfam" id="PF00440">
    <property type="entry name" value="TetR_N"/>
    <property type="match status" value="1"/>
</dbReference>
<comment type="caution">
    <text evidence="5">The sequence shown here is derived from an EMBL/GenBank/DDBJ whole genome shotgun (WGS) entry which is preliminary data.</text>
</comment>
<dbReference type="Proteomes" id="UP000306192">
    <property type="component" value="Unassembled WGS sequence"/>
</dbReference>
<dbReference type="EMBL" id="QYRT01000001">
    <property type="protein sequence ID" value="TIH40930.1"/>
    <property type="molecule type" value="Genomic_DNA"/>
</dbReference>
<keyword evidence="1 2" id="KW-0238">DNA-binding</keyword>
<dbReference type="RefSeq" id="WP_136640265.1">
    <property type="nucleotide sequence ID" value="NZ_QYRT01000001.1"/>
</dbReference>
<dbReference type="GO" id="GO:0000976">
    <property type="term" value="F:transcription cis-regulatory region binding"/>
    <property type="evidence" value="ECO:0007669"/>
    <property type="project" value="TreeGrafter"/>
</dbReference>